<dbReference type="EMBL" id="DSZZ01000027">
    <property type="protein sequence ID" value="HGU51995.1"/>
    <property type="molecule type" value="Genomic_DNA"/>
</dbReference>
<dbReference type="PANTHER" id="PTHR21716:SF53">
    <property type="entry name" value="PERMEASE PERM-RELATED"/>
    <property type="match status" value="1"/>
</dbReference>
<evidence type="ECO:0000256" key="2">
    <source>
        <dbReference type="ARBA" id="ARBA00009773"/>
    </source>
</evidence>
<sequence>MKLSIRQQALLIVLLYAAIFFIAFSISKTLLYVFVFSLISILVVNFIYKNLMKIKIPHPISVTLSLIIYFGVLVYAFINIIPLVVNQIGSFYEFMKKILDSKYWENYLVDNPELSKVIGNLADWASPKISELFNNFLLDFAKKLPGIGVIIFYSILFTVYVTIYTKWTTKSLPGLFPKRVRPLIEDFLTKLGNSLQSYVDVILLGALIVSVSFYFLFSVFLPEYMVLLSFWGFITNLIPIIGVVIEWIPILIVTLGLGIKSFLIVNSIVAVVHLGAFLFFIFIMKHKADINPVLMLIFIFLVGLVYGLVGTFFAVPVAIFFVTLWNEFIKSELDETRI</sequence>
<dbReference type="AlphaFoldDB" id="A0A7V4KBL9"/>
<comment type="similarity">
    <text evidence="2">Belongs to the autoinducer-2 exporter (AI-2E) (TC 2.A.86) family.</text>
</comment>
<feature type="transmembrane region" description="Helical" evidence="8">
    <location>
        <begin position="144"/>
        <end position="163"/>
    </location>
</feature>
<name>A0A7V4KBL9_FERPE</name>
<evidence type="ECO:0000256" key="5">
    <source>
        <dbReference type="ARBA" id="ARBA00022692"/>
    </source>
</evidence>
<proteinExistence type="inferred from homology"/>
<keyword evidence="5 8" id="KW-0812">Transmembrane</keyword>
<dbReference type="GO" id="GO:0005886">
    <property type="term" value="C:plasma membrane"/>
    <property type="evidence" value="ECO:0007669"/>
    <property type="project" value="UniProtKB-SubCell"/>
</dbReference>
<feature type="transmembrane region" description="Helical" evidence="8">
    <location>
        <begin position="30"/>
        <end position="48"/>
    </location>
</feature>
<evidence type="ECO:0000256" key="3">
    <source>
        <dbReference type="ARBA" id="ARBA00022448"/>
    </source>
</evidence>
<feature type="transmembrane region" description="Helical" evidence="8">
    <location>
        <begin position="262"/>
        <end position="283"/>
    </location>
</feature>
<evidence type="ECO:0000313" key="9">
    <source>
        <dbReference type="EMBL" id="HGU51995.1"/>
    </source>
</evidence>
<protein>
    <submittedName>
        <fullName evidence="9">AI-2E family transporter</fullName>
    </submittedName>
</protein>
<keyword evidence="3" id="KW-0813">Transport</keyword>
<evidence type="ECO:0000256" key="7">
    <source>
        <dbReference type="ARBA" id="ARBA00023136"/>
    </source>
</evidence>
<evidence type="ECO:0000256" key="4">
    <source>
        <dbReference type="ARBA" id="ARBA00022475"/>
    </source>
</evidence>
<feature type="transmembrane region" description="Helical" evidence="8">
    <location>
        <begin position="198"/>
        <end position="221"/>
    </location>
</feature>
<feature type="transmembrane region" description="Helical" evidence="8">
    <location>
        <begin position="233"/>
        <end position="255"/>
    </location>
</feature>
<feature type="transmembrane region" description="Helical" evidence="8">
    <location>
        <begin position="295"/>
        <end position="322"/>
    </location>
</feature>
<dbReference type="Pfam" id="PF01594">
    <property type="entry name" value="AI-2E_transport"/>
    <property type="match status" value="1"/>
</dbReference>
<gene>
    <name evidence="9" type="ORF">ENT78_00455</name>
</gene>
<evidence type="ECO:0000256" key="6">
    <source>
        <dbReference type="ARBA" id="ARBA00022989"/>
    </source>
</evidence>
<dbReference type="InterPro" id="IPR002549">
    <property type="entry name" value="AI-2E-like"/>
</dbReference>
<evidence type="ECO:0000256" key="8">
    <source>
        <dbReference type="SAM" id="Phobius"/>
    </source>
</evidence>
<keyword evidence="6 8" id="KW-1133">Transmembrane helix</keyword>
<reference evidence="9" key="1">
    <citation type="journal article" date="2020" name="mSystems">
        <title>Genome- and Community-Level Interaction Insights into Carbon Utilization and Element Cycling Functions of Hydrothermarchaeota in Hydrothermal Sediment.</title>
        <authorList>
            <person name="Zhou Z."/>
            <person name="Liu Y."/>
            <person name="Xu W."/>
            <person name="Pan J."/>
            <person name="Luo Z.H."/>
            <person name="Li M."/>
        </authorList>
    </citation>
    <scope>NUCLEOTIDE SEQUENCE [LARGE SCALE GENOMIC DNA]</scope>
    <source>
        <strain evidence="9">SpSt-61</strain>
    </source>
</reference>
<comment type="subcellular location">
    <subcellularLocation>
        <location evidence="1">Cell membrane</location>
        <topology evidence="1">Multi-pass membrane protein</topology>
    </subcellularLocation>
</comment>
<keyword evidence="4" id="KW-1003">Cell membrane</keyword>
<feature type="transmembrane region" description="Helical" evidence="8">
    <location>
        <begin position="60"/>
        <end position="85"/>
    </location>
</feature>
<dbReference type="PANTHER" id="PTHR21716">
    <property type="entry name" value="TRANSMEMBRANE PROTEIN"/>
    <property type="match status" value="1"/>
</dbReference>
<organism evidence="9">
    <name type="scientific">Fervidobacterium pennivorans</name>
    <dbReference type="NCBI Taxonomy" id="93466"/>
    <lineage>
        <taxon>Bacteria</taxon>
        <taxon>Thermotogati</taxon>
        <taxon>Thermotogota</taxon>
        <taxon>Thermotogae</taxon>
        <taxon>Thermotogales</taxon>
        <taxon>Fervidobacteriaceae</taxon>
        <taxon>Fervidobacterium</taxon>
    </lineage>
</organism>
<keyword evidence="7 8" id="KW-0472">Membrane</keyword>
<comment type="caution">
    <text evidence="9">The sequence shown here is derived from an EMBL/GenBank/DDBJ whole genome shotgun (WGS) entry which is preliminary data.</text>
</comment>
<evidence type="ECO:0000256" key="1">
    <source>
        <dbReference type="ARBA" id="ARBA00004651"/>
    </source>
</evidence>
<feature type="transmembrane region" description="Helical" evidence="8">
    <location>
        <begin position="7"/>
        <end position="24"/>
    </location>
</feature>
<accession>A0A7V4KBL9</accession>
<dbReference type="GO" id="GO:0055085">
    <property type="term" value="P:transmembrane transport"/>
    <property type="evidence" value="ECO:0007669"/>
    <property type="project" value="TreeGrafter"/>
</dbReference>